<reference evidence="5" key="1">
    <citation type="submission" date="2012-06" db="EMBL/GenBank/DDBJ databases">
        <title>The complete genome of Flexibacter litoralis DSM 6794.</title>
        <authorList>
            <person name="Lucas S."/>
            <person name="Copeland A."/>
            <person name="Lapidus A."/>
            <person name="Glavina del Rio T."/>
            <person name="Dalin E."/>
            <person name="Tice H."/>
            <person name="Bruce D."/>
            <person name="Goodwin L."/>
            <person name="Pitluck S."/>
            <person name="Peters L."/>
            <person name="Ovchinnikova G."/>
            <person name="Lu M."/>
            <person name="Kyrpides N."/>
            <person name="Mavromatis K."/>
            <person name="Ivanova N."/>
            <person name="Brettin T."/>
            <person name="Detter J.C."/>
            <person name="Han C."/>
            <person name="Larimer F."/>
            <person name="Land M."/>
            <person name="Hauser L."/>
            <person name="Markowitz V."/>
            <person name="Cheng J.-F."/>
            <person name="Hugenholtz P."/>
            <person name="Woyke T."/>
            <person name="Wu D."/>
            <person name="Spring S."/>
            <person name="Lang E."/>
            <person name="Kopitz M."/>
            <person name="Brambilla E."/>
            <person name="Klenk H.-P."/>
            <person name="Eisen J.A."/>
        </authorList>
    </citation>
    <scope>NUCLEOTIDE SEQUENCE [LARGE SCALE GENOMIC DNA]</scope>
    <source>
        <strain evidence="5">ATCC 23117 / DSM 6794 / NBRC 15988 / NCIMB 1366 / Sio-4</strain>
    </source>
</reference>
<evidence type="ECO:0000256" key="1">
    <source>
        <dbReference type="ARBA" id="ARBA00023125"/>
    </source>
</evidence>
<keyword evidence="5" id="KW-1185">Reference proteome</keyword>
<dbReference type="InterPro" id="IPR010982">
    <property type="entry name" value="Lambda_DNA-bd_dom_sf"/>
</dbReference>
<dbReference type="Gene3D" id="1.10.260.40">
    <property type="entry name" value="lambda repressor-like DNA-binding domains"/>
    <property type="match status" value="1"/>
</dbReference>
<proteinExistence type="predicted"/>
<evidence type="ECO:0000313" key="4">
    <source>
        <dbReference type="EMBL" id="AFM04166.1"/>
    </source>
</evidence>
<dbReference type="SMART" id="SM00530">
    <property type="entry name" value="HTH_XRE"/>
    <property type="match status" value="1"/>
</dbReference>
<sequence>MFFSSNLRYLRRVHNLTQEALSNHLGVSLKKIGSYEEERATPKLEPLIEIANFFSVTLEQFINQDLSLESINKNTSELPELKKYAAAERLRVLSITQDRNENEYIELVRLDSEEDYIKGYSDIDFVAGLPKCQLPALPLNHTYRAFEISDSLLAAPTNSIVVGAFVADWNELKDNEPCIIVSENTGIVFRKIKNQIIQNDTLLLEDTNGQFSSYSVSVEDIEEIWRFAAYISLDFPQVPTQVNELRQTMQNLQSALEILEERKIKKKTR</sequence>
<gene>
    <name evidence="4" type="ordered locus">Fleli_1767</name>
</gene>
<dbReference type="PANTHER" id="PTHR46558">
    <property type="entry name" value="TRACRIPTIONAL REGULATORY PROTEIN-RELATED-RELATED"/>
    <property type="match status" value="1"/>
</dbReference>
<dbReference type="EMBL" id="CP003345">
    <property type="protein sequence ID" value="AFM04166.1"/>
    <property type="molecule type" value="Genomic_DNA"/>
</dbReference>
<dbReference type="RefSeq" id="WP_014797619.1">
    <property type="nucleotide sequence ID" value="NC_018018.1"/>
</dbReference>
<dbReference type="AlphaFoldDB" id="I4AJN1"/>
<dbReference type="STRING" id="880071.Fleli_1767"/>
<dbReference type="PROSITE" id="PS50943">
    <property type="entry name" value="HTH_CROC1"/>
    <property type="match status" value="1"/>
</dbReference>
<evidence type="ECO:0000256" key="2">
    <source>
        <dbReference type="SAM" id="Coils"/>
    </source>
</evidence>
<evidence type="ECO:0000259" key="3">
    <source>
        <dbReference type="PROSITE" id="PS50943"/>
    </source>
</evidence>
<dbReference type="PANTHER" id="PTHR46558:SF4">
    <property type="entry name" value="DNA-BIDING PHAGE PROTEIN"/>
    <property type="match status" value="1"/>
</dbReference>
<dbReference type="Pfam" id="PF01381">
    <property type="entry name" value="HTH_3"/>
    <property type="match status" value="1"/>
</dbReference>
<evidence type="ECO:0000313" key="5">
    <source>
        <dbReference type="Proteomes" id="UP000006054"/>
    </source>
</evidence>
<keyword evidence="1" id="KW-0238">DNA-binding</keyword>
<dbReference type="eggNOG" id="COG1476">
    <property type="taxonomic scope" value="Bacteria"/>
</dbReference>
<dbReference type="OrthoDB" id="3831186at2"/>
<feature type="domain" description="HTH cro/C1-type" evidence="3">
    <location>
        <begin position="7"/>
        <end position="61"/>
    </location>
</feature>
<keyword evidence="2" id="KW-0175">Coiled coil</keyword>
<protein>
    <submittedName>
        <fullName evidence="4">Putative transcriptional regulator</fullName>
    </submittedName>
</protein>
<feature type="coiled-coil region" evidence="2">
    <location>
        <begin position="242"/>
        <end position="269"/>
    </location>
</feature>
<name>I4AJN1_BERLS</name>
<accession>I4AJN1</accession>
<dbReference type="InterPro" id="IPR001387">
    <property type="entry name" value="Cro/C1-type_HTH"/>
</dbReference>
<dbReference type="GO" id="GO:0003677">
    <property type="term" value="F:DNA binding"/>
    <property type="evidence" value="ECO:0007669"/>
    <property type="project" value="UniProtKB-KW"/>
</dbReference>
<dbReference type="SUPFAM" id="SSF47413">
    <property type="entry name" value="lambda repressor-like DNA-binding domains"/>
    <property type="match status" value="1"/>
</dbReference>
<organism evidence="4 5">
    <name type="scientific">Bernardetia litoralis (strain ATCC 23117 / DSM 6794 / NBRC 15988 / NCIMB 1366 / Fx l1 / Sio-4)</name>
    <name type="common">Flexibacter litoralis</name>
    <dbReference type="NCBI Taxonomy" id="880071"/>
    <lineage>
        <taxon>Bacteria</taxon>
        <taxon>Pseudomonadati</taxon>
        <taxon>Bacteroidota</taxon>
        <taxon>Cytophagia</taxon>
        <taxon>Cytophagales</taxon>
        <taxon>Bernardetiaceae</taxon>
        <taxon>Bernardetia</taxon>
    </lineage>
</organism>
<dbReference type="Proteomes" id="UP000006054">
    <property type="component" value="Chromosome"/>
</dbReference>
<dbReference type="HOGENOM" id="CLU_074799_0_0_10"/>
<dbReference type="KEGG" id="fli:Fleli_1767"/>
<dbReference type="CDD" id="cd00093">
    <property type="entry name" value="HTH_XRE"/>
    <property type="match status" value="1"/>
</dbReference>